<accession>G5GL04</accession>
<evidence type="ECO:0000313" key="1">
    <source>
        <dbReference type="EMBL" id="EHI54607.1"/>
    </source>
</evidence>
<dbReference type="PATRIC" id="fig|679200.3.peg.2365"/>
<dbReference type="STRING" id="679200.HMPREF9333_02249"/>
<dbReference type="InterPro" id="IPR029058">
    <property type="entry name" value="AB_hydrolase_fold"/>
</dbReference>
<gene>
    <name evidence="1" type="ORF">HMPREF9333_02249</name>
</gene>
<evidence type="ECO:0000313" key="2">
    <source>
        <dbReference type="Proteomes" id="UP000003011"/>
    </source>
</evidence>
<keyword evidence="2" id="KW-1185">Reference proteome</keyword>
<dbReference type="SUPFAM" id="SSF53474">
    <property type="entry name" value="alpha/beta-Hydrolases"/>
    <property type="match status" value="1"/>
</dbReference>
<dbReference type="Gene3D" id="3.40.50.1820">
    <property type="entry name" value="alpha/beta hydrolase"/>
    <property type="match status" value="1"/>
</dbReference>
<evidence type="ECO:0008006" key="3">
    <source>
        <dbReference type="Google" id="ProtNLM"/>
    </source>
</evidence>
<dbReference type="Proteomes" id="UP000003011">
    <property type="component" value="Unassembled WGS sequence"/>
</dbReference>
<dbReference type="eggNOG" id="COG0596">
    <property type="taxonomic scope" value="Bacteria"/>
</dbReference>
<dbReference type="AlphaFoldDB" id="G5GL04"/>
<reference evidence="1 2" key="1">
    <citation type="submission" date="2011-08" db="EMBL/GenBank/DDBJ databases">
        <title>The Genome Sequence of Johnsonella ignava ATCC 51276.</title>
        <authorList>
            <consortium name="The Broad Institute Genome Sequencing Platform"/>
            <person name="Earl A."/>
            <person name="Ward D."/>
            <person name="Feldgarden M."/>
            <person name="Gevers D."/>
            <person name="Izard J."/>
            <person name="Blanton J.M."/>
            <person name="Baranova O.V."/>
            <person name="Dewhirst F.E."/>
            <person name="Young S.K."/>
            <person name="Zeng Q."/>
            <person name="Gargeya S."/>
            <person name="Fitzgerald M."/>
            <person name="Haas B."/>
            <person name="Abouelleil A."/>
            <person name="Alvarado L."/>
            <person name="Arachchi H.M."/>
            <person name="Berlin A."/>
            <person name="Brown A."/>
            <person name="Chapman S.B."/>
            <person name="Chen Z."/>
            <person name="Dunbar C."/>
            <person name="Freedman E."/>
            <person name="Gearin G."/>
            <person name="Gellesch M."/>
            <person name="Goldberg J."/>
            <person name="Griggs A."/>
            <person name="Gujja S."/>
            <person name="Heiman D."/>
            <person name="Howarth C."/>
            <person name="Larson L."/>
            <person name="Lui A."/>
            <person name="MacDonald P.J.P."/>
            <person name="Montmayeur A."/>
            <person name="Murphy C."/>
            <person name="Neiman D."/>
            <person name="Pearson M."/>
            <person name="Priest M."/>
            <person name="Roberts A."/>
            <person name="Saif S."/>
            <person name="Shea T."/>
            <person name="Shenoy N."/>
            <person name="Sisk P."/>
            <person name="Stolte C."/>
            <person name="Sykes S."/>
            <person name="Wortman J."/>
            <person name="Nusbaum C."/>
            <person name="Birren B."/>
        </authorList>
    </citation>
    <scope>NUCLEOTIDE SEQUENCE [LARGE SCALE GENOMIC DNA]</scope>
    <source>
        <strain evidence="1 2">ATCC 51276</strain>
    </source>
</reference>
<name>G5GL04_9FIRM</name>
<comment type="caution">
    <text evidence="1">The sequence shown here is derived from an EMBL/GenBank/DDBJ whole genome shotgun (WGS) entry which is preliminary data.</text>
</comment>
<sequence length="84" mass="9471">MNYKNPYEYLSGKLSNQKLINAGFSERTYDTGNVKLNYIAGPKNGPALLLIPAQIGMWESYKKVLIPLSQNFQVYAVDKGRNTL</sequence>
<dbReference type="EMBL" id="ACZL01000052">
    <property type="protein sequence ID" value="EHI54607.1"/>
    <property type="molecule type" value="Genomic_DNA"/>
</dbReference>
<protein>
    <recommendedName>
        <fullName evidence="3">AB hydrolase-1 domain-containing protein</fullName>
    </recommendedName>
</protein>
<proteinExistence type="predicted"/>
<dbReference type="RefSeq" id="WP_005542287.1">
    <property type="nucleotide sequence ID" value="NZ_JH378844.1"/>
</dbReference>
<dbReference type="HOGENOM" id="CLU_2523114_0_0_9"/>
<organism evidence="1 2">
    <name type="scientific">Johnsonella ignava ATCC 51276</name>
    <dbReference type="NCBI Taxonomy" id="679200"/>
    <lineage>
        <taxon>Bacteria</taxon>
        <taxon>Bacillati</taxon>
        <taxon>Bacillota</taxon>
        <taxon>Clostridia</taxon>
        <taxon>Lachnospirales</taxon>
        <taxon>Lachnospiraceae</taxon>
        <taxon>Johnsonella</taxon>
    </lineage>
</organism>